<feature type="region of interest" description="Disordered" evidence="1">
    <location>
        <begin position="354"/>
        <end position="377"/>
    </location>
</feature>
<proteinExistence type="predicted"/>
<dbReference type="GeneID" id="19010796"/>
<keyword evidence="5" id="KW-1185">Reference proteome</keyword>
<keyword evidence="2" id="KW-0472">Membrane</keyword>
<feature type="compositionally biased region" description="Acidic residues" evidence="1">
    <location>
        <begin position="485"/>
        <end position="498"/>
    </location>
</feature>
<feature type="region of interest" description="Disordered" evidence="1">
    <location>
        <begin position="485"/>
        <end position="506"/>
    </location>
</feature>
<keyword evidence="2" id="KW-0812">Transmembrane</keyword>
<reference evidence="4 5" key="1">
    <citation type="submission" date="2011-10" db="EMBL/GenBank/DDBJ databases">
        <authorList>
            <person name="Genoscope - CEA"/>
        </authorList>
    </citation>
    <scope>NUCLEOTIDE SEQUENCE [LARGE SCALE GENOMIC DNA]</scope>
    <source>
        <strain evidence="4 5">RCC 1105</strain>
    </source>
</reference>
<protein>
    <recommendedName>
        <fullName evidence="3">DUF6815 domain-containing protein</fullName>
    </recommendedName>
</protein>
<evidence type="ECO:0000256" key="1">
    <source>
        <dbReference type="SAM" id="MobiDB-lite"/>
    </source>
</evidence>
<dbReference type="KEGG" id="bpg:Bathy18g00410"/>
<gene>
    <name evidence="4" type="ordered locus">Bathy18g00410</name>
</gene>
<feature type="region of interest" description="Disordered" evidence="1">
    <location>
        <begin position="1"/>
        <end position="42"/>
    </location>
</feature>
<feature type="compositionally biased region" description="Low complexity" evidence="1">
    <location>
        <begin position="279"/>
        <end position="290"/>
    </location>
</feature>
<feature type="compositionally biased region" description="Basic and acidic residues" evidence="1">
    <location>
        <begin position="295"/>
        <end position="305"/>
    </location>
</feature>
<keyword evidence="2" id="KW-1133">Transmembrane helix</keyword>
<feature type="domain" description="DUF6815" evidence="3">
    <location>
        <begin position="400"/>
        <end position="527"/>
    </location>
</feature>
<organism evidence="4 5">
    <name type="scientific">Bathycoccus prasinos</name>
    <dbReference type="NCBI Taxonomy" id="41875"/>
    <lineage>
        <taxon>Eukaryota</taxon>
        <taxon>Viridiplantae</taxon>
        <taxon>Chlorophyta</taxon>
        <taxon>Mamiellophyceae</taxon>
        <taxon>Mamiellales</taxon>
        <taxon>Bathycoccaceae</taxon>
        <taxon>Bathycoccus</taxon>
    </lineage>
</organism>
<feature type="transmembrane region" description="Helical" evidence="2">
    <location>
        <begin position="583"/>
        <end position="600"/>
    </location>
</feature>
<evidence type="ECO:0000256" key="2">
    <source>
        <dbReference type="SAM" id="Phobius"/>
    </source>
</evidence>
<dbReference type="Proteomes" id="UP000198341">
    <property type="component" value="Chromosome 18"/>
</dbReference>
<dbReference type="Pfam" id="PF20668">
    <property type="entry name" value="DUF6815"/>
    <property type="match status" value="1"/>
</dbReference>
<feature type="compositionally biased region" description="Polar residues" evidence="1">
    <location>
        <begin position="354"/>
        <end position="363"/>
    </location>
</feature>
<evidence type="ECO:0000313" key="5">
    <source>
        <dbReference type="Proteomes" id="UP000198341"/>
    </source>
</evidence>
<dbReference type="eggNOG" id="ENOG502RYA0">
    <property type="taxonomic scope" value="Eukaryota"/>
</dbReference>
<dbReference type="AlphaFoldDB" id="K8EQR3"/>
<sequence>MSESKKNNGINHASSSRRESMTSLFSEEDEDEHRDESKSQLELKYHVAQNQFLRSNVIREQPSSSSSSSSSKDIHGTYKIAVVGYGHVYEDLDEDGESTKVKENVNISMDKDKHGYRYDSVALTNGLIENGIYAVRVDYKPREHDAFKQYVIEEKFDAILVRINPGQITPHSNQERFDDLMEELENKTDILIFGNKASLRNMGSKIALVKIRKLACGLRDTRAYYTKKEMERGLKKGLKVWPRVLKQNRGSTGCGIWLVWLKGKHDRIMNMNKIEDSDNNNTSSSNSSSGSGSGSREEEERKKNDDGEEEFEIGDDTIVVCQEMNDNHIEEHTFKELVAFCACGKNHPDAGGNWTSVSDGNYLQQQNDDENEDDDKVDKQSQLLKGAFVVDQRLLPRISEGEIRMVFVKDELFEIIHKKPVGENGRSAVAWNNKTTFYKPEEPLFRDLTEKFLKNDIQRIARKLNLAYNALPLLWTADFIPMDDDDEEEEEERDEQFEKEEQNKKDVNNRKTKTRYILGEFNCSCVGLTKFRAACGPDKDMSDVSDQDYFDGAKLCDLIGKRCKLRLDEHKEGLKRKAMVNRIAWGTILGFVGFVALLSSKSSSSSGQKVGGIKGVDKNSNKNDRRRRKP</sequence>
<evidence type="ECO:0000259" key="3">
    <source>
        <dbReference type="Pfam" id="PF20668"/>
    </source>
</evidence>
<accession>K8EQR3</accession>
<evidence type="ECO:0000313" key="4">
    <source>
        <dbReference type="EMBL" id="CCO20592.1"/>
    </source>
</evidence>
<dbReference type="OrthoDB" id="10256152at2759"/>
<feature type="region of interest" description="Disordered" evidence="1">
    <location>
        <begin position="601"/>
        <end position="630"/>
    </location>
</feature>
<dbReference type="EMBL" id="FO082261">
    <property type="protein sequence ID" value="CCO20592.1"/>
    <property type="molecule type" value="Genomic_DNA"/>
</dbReference>
<dbReference type="InterPro" id="IPR049212">
    <property type="entry name" value="DUF6815"/>
</dbReference>
<dbReference type="RefSeq" id="XP_007508101.1">
    <property type="nucleotide sequence ID" value="XM_007508039.1"/>
</dbReference>
<feature type="region of interest" description="Disordered" evidence="1">
    <location>
        <begin position="274"/>
        <end position="310"/>
    </location>
</feature>
<name>K8EQR3_9CHLO</name>